<feature type="domain" description="TATA box binding protein associated factor (TAF) histone-like fold" evidence="6">
    <location>
        <begin position="8"/>
        <end position="69"/>
    </location>
</feature>
<sequence>MALSKTHPLFQNDKLALSPEAAELIANTVEFRIKQIVQMARKFLIHSSRPAQTSFLLPIDVRNALRTLKIEDLDGYSNCYDYRYVCSTKLFKGDRVIKRESCYRNSLGDKCWGRYRLSDIIQQDMQKAVPAAPGLTVHWMVVNGRVPTISGSLVECITDEFEERAKKMALQHKVHKINFLDYSETSESLDSLQTLLKDLKSSKSGLKDSLSDNVLEKGLVEALYKQTVEDKTTSKQSKVILPKIDHLLTKEHRFFLKEIRNMVRRASYSMEPEVQNQFKKVVGILRSSMALDQLLPELCHFFVTEMSRYKSNPSSIAVSVLLEYVEAITSNKNIQIHHHIHQLLTPLLELILGPDESNLPFIYRGLLIRKCAAQALGNIAANLRQSQNGLESIDDYLMSLYKCEILNDKCSLSVLYGALCGIAKLPLLAKRIVFYPLVPLLLSVVVKKQRAIYTHSFTDPKQQKIRQFKIIVCHEVIHLMMEIIYDAGFEDVLSTLEDTGVLLTISHQAKTMVNETLLGCVNASINPELFIPVYTAMLCKCFSVLNKPEKISSLKRKYEEIAVSEQENKPNEIYTISVIKNYVKNYERDNNNATELYASEYPVSCSKKGTWYNNQAVHLLTLMI</sequence>
<dbReference type="SUPFAM" id="SSF48371">
    <property type="entry name" value="ARM repeat"/>
    <property type="match status" value="1"/>
</dbReference>
<dbReference type="InterPro" id="IPR009072">
    <property type="entry name" value="Histone-fold"/>
</dbReference>
<dbReference type="InterPro" id="IPR046344">
    <property type="entry name" value="TAF6_C_sf"/>
</dbReference>
<evidence type="ECO:0000256" key="4">
    <source>
        <dbReference type="ARBA" id="ARBA00023163"/>
    </source>
</evidence>
<evidence type="ECO:0000256" key="5">
    <source>
        <dbReference type="ARBA" id="ARBA00023242"/>
    </source>
</evidence>
<comment type="caution">
    <text evidence="7">The sequence shown here is derived from an EMBL/GenBank/DDBJ whole genome shotgun (WGS) entry which is preliminary data.</text>
</comment>
<dbReference type="STRING" id="1537102.L1LD89"/>
<dbReference type="InterPro" id="IPR016024">
    <property type="entry name" value="ARM-type_fold"/>
</dbReference>
<dbReference type="eggNOG" id="KOG2549">
    <property type="taxonomic scope" value="Eukaryota"/>
</dbReference>
<dbReference type="InterPro" id="IPR004823">
    <property type="entry name" value="TAF_TATA-bd_Histone-like_dom"/>
</dbReference>
<comment type="subcellular location">
    <subcellularLocation>
        <location evidence="1">Nucleus</location>
    </subcellularLocation>
</comment>
<dbReference type="Gene3D" id="1.10.20.10">
    <property type="entry name" value="Histone, subunit A"/>
    <property type="match status" value="1"/>
</dbReference>
<protein>
    <recommendedName>
        <fullName evidence="6">TATA box binding protein associated factor (TAF) histone-like fold domain-containing protein</fullName>
    </recommendedName>
</protein>
<dbReference type="InterPro" id="IPR037796">
    <property type="entry name" value="TAF6"/>
</dbReference>
<evidence type="ECO:0000313" key="7">
    <source>
        <dbReference type="EMBL" id="EKX73239.1"/>
    </source>
</evidence>
<dbReference type="GO" id="GO:0051123">
    <property type="term" value="P:RNA polymerase II preinitiation complex assembly"/>
    <property type="evidence" value="ECO:0007669"/>
    <property type="project" value="TreeGrafter"/>
</dbReference>
<keyword evidence="4" id="KW-0804">Transcription</keyword>
<dbReference type="KEGG" id="beq:BEWA_052940"/>
<keyword evidence="8" id="KW-1185">Reference proteome</keyword>
<dbReference type="OrthoDB" id="361039at2759"/>
<organism evidence="7 8">
    <name type="scientific">Theileria equi strain WA</name>
    <dbReference type="NCBI Taxonomy" id="1537102"/>
    <lineage>
        <taxon>Eukaryota</taxon>
        <taxon>Sar</taxon>
        <taxon>Alveolata</taxon>
        <taxon>Apicomplexa</taxon>
        <taxon>Aconoidasida</taxon>
        <taxon>Piroplasmida</taxon>
        <taxon>Theileriidae</taxon>
        <taxon>Theileria</taxon>
    </lineage>
</organism>
<dbReference type="GO" id="GO:0016251">
    <property type="term" value="F:RNA polymerase II general transcription initiation factor activity"/>
    <property type="evidence" value="ECO:0007669"/>
    <property type="project" value="InterPro"/>
</dbReference>
<accession>L1LD89</accession>
<dbReference type="Pfam" id="PF02969">
    <property type="entry name" value="TAF"/>
    <property type="match status" value="1"/>
</dbReference>
<dbReference type="Pfam" id="PF07571">
    <property type="entry name" value="TAF6_C"/>
    <property type="match status" value="1"/>
</dbReference>
<dbReference type="SMART" id="SM00803">
    <property type="entry name" value="TAF"/>
    <property type="match status" value="1"/>
</dbReference>
<dbReference type="Proteomes" id="UP000031512">
    <property type="component" value="Unassembled WGS sequence"/>
</dbReference>
<dbReference type="GO" id="GO:0000124">
    <property type="term" value="C:SAGA complex"/>
    <property type="evidence" value="ECO:0007669"/>
    <property type="project" value="InterPro"/>
</dbReference>
<keyword evidence="3" id="KW-0805">Transcription regulation</keyword>
<evidence type="ECO:0000313" key="8">
    <source>
        <dbReference type="Proteomes" id="UP000031512"/>
    </source>
</evidence>
<evidence type="ECO:0000256" key="2">
    <source>
        <dbReference type="ARBA" id="ARBA00007688"/>
    </source>
</evidence>
<dbReference type="GO" id="GO:0003713">
    <property type="term" value="F:transcription coactivator activity"/>
    <property type="evidence" value="ECO:0007669"/>
    <property type="project" value="TreeGrafter"/>
</dbReference>
<dbReference type="RefSeq" id="XP_004832691.1">
    <property type="nucleotide sequence ID" value="XM_004832634.1"/>
</dbReference>
<dbReference type="GO" id="GO:0046982">
    <property type="term" value="F:protein heterodimerization activity"/>
    <property type="evidence" value="ECO:0007669"/>
    <property type="project" value="InterPro"/>
</dbReference>
<proteinExistence type="inferred from homology"/>
<keyword evidence="5" id="KW-0539">Nucleus</keyword>
<reference evidence="7 8" key="1">
    <citation type="journal article" date="2012" name="BMC Genomics">
        <title>Comparative genomic analysis and phylogenetic position of Theileria equi.</title>
        <authorList>
            <person name="Kappmeyer L.S."/>
            <person name="Thiagarajan M."/>
            <person name="Herndon D.R."/>
            <person name="Ramsay J.D."/>
            <person name="Caler E."/>
            <person name="Djikeng A."/>
            <person name="Gillespie J.J."/>
            <person name="Lau A.O."/>
            <person name="Roalson E.H."/>
            <person name="Silva J.C."/>
            <person name="Silva M.G."/>
            <person name="Suarez C.E."/>
            <person name="Ueti M.W."/>
            <person name="Nene V.M."/>
            <person name="Mealey R.H."/>
            <person name="Knowles D.P."/>
            <person name="Brayton K.A."/>
        </authorList>
    </citation>
    <scope>NUCLEOTIDE SEQUENCE [LARGE SCALE GENOMIC DNA]</scope>
    <source>
        <strain evidence="7 8">WA</strain>
    </source>
</reference>
<comment type="similarity">
    <text evidence="2">Belongs to the TAF6 family.</text>
</comment>
<dbReference type="VEuPathDB" id="PiroplasmaDB:BEWA_052940"/>
<evidence type="ECO:0000259" key="6">
    <source>
        <dbReference type="SMART" id="SM00803"/>
    </source>
</evidence>
<dbReference type="GO" id="GO:0046695">
    <property type="term" value="C:SLIK (SAGA-like) complex"/>
    <property type="evidence" value="ECO:0007669"/>
    <property type="project" value="InterPro"/>
</dbReference>
<dbReference type="PANTHER" id="PTHR10221:SF9">
    <property type="entry name" value="TRANSCRIPTION INITIATION FACTOR TFIID SUBUNIT 6"/>
    <property type="match status" value="1"/>
</dbReference>
<evidence type="ECO:0000256" key="3">
    <source>
        <dbReference type="ARBA" id="ARBA00023015"/>
    </source>
</evidence>
<dbReference type="AlphaFoldDB" id="L1LD89"/>
<dbReference type="GeneID" id="15802846"/>
<dbReference type="PANTHER" id="PTHR10221">
    <property type="entry name" value="TRANSCRIPTION INITIATION FACTOR TFIID SUBUNIT 6"/>
    <property type="match status" value="1"/>
</dbReference>
<dbReference type="InterPro" id="IPR011442">
    <property type="entry name" value="TAF6_C"/>
</dbReference>
<evidence type="ECO:0000256" key="1">
    <source>
        <dbReference type="ARBA" id="ARBA00004123"/>
    </source>
</evidence>
<dbReference type="Gene3D" id="1.25.40.770">
    <property type="entry name" value="TAF6, C-terminal HEAT repeat domain"/>
    <property type="match status" value="1"/>
</dbReference>
<gene>
    <name evidence="7" type="ORF">BEWA_052940</name>
</gene>
<dbReference type="GO" id="GO:0005669">
    <property type="term" value="C:transcription factor TFIID complex"/>
    <property type="evidence" value="ECO:0007669"/>
    <property type="project" value="InterPro"/>
</dbReference>
<name>L1LD89_THEEQ</name>
<dbReference type="EMBL" id="ACOU01000003">
    <property type="protein sequence ID" value="EKX73239.1"/>
    <property type="molecule type" value="Genomic_DNA"/>
</dbReference>